<evidence type="ECO:0000313" key="4">
    <source>
        <dbReference type="EMBL" id="CAG4994758.1"/>
    </source>
</evidence>
<dbReference type="EMBL" id="CAJRAF010000001">
    <property type="protein sequence ID" value="CAG4994758.1"/>
    <property type="molecule type" value="Genomic_DNA"/>
</dbReference>
<keyword evidence="5" id="KW-1185">Reference proteome</keyword>
<dbReference type="Proteomes" id="UP000680038">
    <property type="component" value="Unassembled WGS sequence"/>
</dbReference>
<dbReference type="Gene3D" id="3.40.1390.30">
    <property type="entry name" value="NIF3 (NGG1p interacting factor 3)-like"/>
    <property type="match status" value="2"/>
</dbReference>
<dbReference type="Pfam" id="PF01784">
    <property type="entry name" value="DUF34_NIF3"/>
    <property type="match status" value="1"/>
</dbReference>
<gene>
    <name evidence="4" type="ORF">DYBT9275_01461</name>
</gene>
<dbReference type="SUPFAM" id="SSF102705">
    <property type="entry name" value="NIF3 (NGG1p interacting factor 3)-like"/>
    <property type="match status" value="1"/>
</dbReference>
<evidence type="ECO:0000256" key="1">
    <source>
        <dbReference type="ARBA" id="ARBA00006964"/>
    </source>
</evidence>
<dbReference type="PANTHER" id="PTHR13799:SF14">
    <property type="entry name" value="GTP CYCLOHYDROLASE 1 TYPE 2 HOMOLOG"/>
    <property type="match status" value="1"/>
</dbReference>
<dbReference type="InterPro" id="IPR036069">
    <property type="entry name" value="DUF34/NIF3_sf"/>
</dbReference>
<evidence type="ECO:0000256" key="2">
    <source>
        <dbReference type="ARBA" id="ARBA00022723"/>
    </source>
</evidence>
<dbReference type="AlphaFoldDB" id="A0A916JA99"/>
<accession>A0A916JA99</accession>
<name>A0A916JA99_9BACT</name>
<keyword evidence="2 3" id="KW-0479">Metal-binding</keyword>
<comment type="caution">
    <text evidence="4">The sequence shown here is derived from an EMBL/GenBank/DDBJ whole genome shotgun (WGS) entry which is preliminary data.</text>
</comment>
<evidence type="ECO:0000313" key="5">
    <source>
        <dbReference type="Proteomes" id="UP000680038"/>
    </source>
</evidence>
<feature type="binding site" evidence="3">
    <location>
        <position position="264"/>
    </location>
    <ligand>
        <name>a divalent metal cation</name>
        <dbReference type="ChEBI" id="CHEBI:60240"/>
        <label>1</label>
    </ligand>
</feature>
<dbReference type="GO" id="GO:0005737">
    <property type="term" value="C:cytoplasm"/>
    <property type="evidence" value="ECO:0007669"/>
    <property type="project" value="TreeGrafter"/>
</dbReference>
<feature type="binding site" evidence="3">
    <location>
        <position position="102"/>
    </location>
    <ligand>
        <name>a divalent metal cation</name>
        <dbReference type="ChEBI" id="CHEBI:60240"/>
        <label>1</label>
    </ligand>
</feature>
<reference evidence="4" key="1">
    <citation type="submission" date="2021-04" db="EMBL/GenBank/DDBJ databases">
        <authorList>
            <person name="Rodrigo-Torres L."/>
            <person name="Arahal R. D."/>
            <person name="Lucena T."/>
        </authorList>
    </citation>
    <scope>NUCLEOTIDE SEQUENCE</scope>
    <source>
        <strain evidence="4">CECT 9275</strain>
    </source>
</reference>
<dbReference type="PANTHER" id="PTHR13799">
    <property type="entry name" value="NGG1 INTERACTING FACTOR 3"/>
    <property type="match status" value="1"/>
</dbReference>
<dbReference type="InterPro" id="IPR002678">
    <property type="entry name" value="DUF34/NIF3"/>
</dbReference>
<sequence length="300" mass="32945">MKSGRRAFLETFTKVAGSSVLIGSQLLTAIPVLGEVRGSMTVGEVIDLILKTIPGAPFSKTVDTLKSGSAGQPVTGIVSTMFATVEVIEKAVKLGANFIIAHEPTFYNHADETAWLENDAVFQYKKALLDKHKIAVWRFHDYWHTHQPDGVQMGVLTSLGWEKYYDEKNPAVVTLPGVSLKNLTTHVKEKLGIATMRVVGDLAQPCKRILLMPGASGGRNQIGAIIREKPDVLICGEVSEWETAEYVRDARRKGDKLSLIVMGHSPSEEPGMKWLESWLQPRVPGIKVSHVESGSPFLFV</sequence>
<feature type="binding site" evidence="3">
    <location>
        <position position="268"/>
    </location>
    <ligand>
        <name>a divalent metal cation</name>
        <dbReference type="ChEBI" id="CHEBI:60240"/>
        <label>1</label>
    </ligand>
</feature>
<evidence type="ECO:0008006" key="6">
    <source>
        <dbReference type="Google" id="ProtNLM"/>
    </source>
</evidence>
<proteinExistence type="inferred from homology"/>
<comment type="similarity">
    <text evidence="1">Belongs to the GTP cyclohydrolase I type 2/NIF3 family.</text>
</comment>
<dbReference type="GO" id="GO:0046872">
    <property type="term" value="F:metal ion binding"/>
    <property type="evidence" value="ECO:0007669"/>
    <property type="project" value="UniProtKB-KW"/>
</dbReference>
<protein>
    <recommendedName>
        <fullName evidence="6">NGG1p interacting factor NIF3</fullName>
    </recommendedName>
</protein>
<evidence type="ECO:0000256" key="3">
    <source>
        <dbReference type="PIRSR" id="PIRSR602678-1"/>
    </source>
</evidence>
<organism evidence="4 5">
    <name type="scientific">Dyadobacter helix</name>
    <dbReference type="NCBI Taxonomy" id="2822344"/>
    <lineage>
        <taxon>Bacteria</taxon>
        <taxon>Pseudomonadati</taxon>
        <taxon>Bacteroidota</taxon>
        <taxon>Cytophagia</taxon>
        <taxon>Cytophagales</taxon>
        <taxon>Spirosomataceae</taxon>
        <taxon>Dyadobacter</taxon>
    </lineage>
</organism>